<reference evidence="4 5" key="1">
    <citation type="submission" date="2018-12" db="EMBL/GenBank/DDBJ databases">
        <title>three novel Halomonas strain isolated from plants.</title>
        <authorList>
            <person name="Sun C."/>
        </authorList>
    </citation>
    <scope>NUCLEOTIDE SEQUENCE [LARGE SCALE GENOMIC DNA]</scope>
    <source>
        <strain evidence="4 5">JCM 18142</strain>
    </source>
</reference>
<comment type="caution">
    <text evidence="4">The sequence shown here is derived from an EMBL/GenBank/DDBJ whole genome shotgun (WGS) entry which is preliminary data.</text>
</comment>
<dbReference type="SMART" id="SM00829">
    <property type="entry name" value="PKS_ER"/>
    <property type="match status" value="1"/>
</dbReference>
<dbReference type="InterPro" id="IPR036291">
    <property type="entry name" value="NAD(P)-bd_dom_sf"/>
</dbReference>
<keyword evidence="1" id="KW-0521">NADP</keyword>
<proteinExistence type="predicted"/>
<feature type="domain" description="Enoyl reductase (ER)" evidence="3">
    <location>
        <begin position="11"/>
        <end position="327"/>
    </location>
</feature>
<dbReference type="Gene3D" id="3.40.50.720">
    <property type="entry name" value="NAD(P)-binding Rossmann-like Domain"/>
    <property type="match status" value="1"/>
</dbReference>
<organism evidence="4 5">
    <name type="scientific">Vreelandella nanhaiensis</name>
    <dbReference type="NCBI Taxonomy" id="1258546"/>
    <lineage>
        <taxon>Bacteria</taxon>
        <taxon>Pseudomonadati</taxon>
        <taxon>Pseudomonadota</taxon>
        <taxon>Gammaproteobacteria</taxon>
        <taxon>Oceanospirillales</taxon>
        <taxon>Halomonadaceae</taxon>
        <taxon>Vreelandella</taxon>
    </lineage>
</organism>
<evidence type="ECO:0000313" key="5">
    <source>
        <dbReference type="Proteomes" id="UP000287023"/>
    </source>
</evidence>
<dbReference type="InterPro" id="IPR013149">
    <property type="entry name" value="ADH-like_C"/>
</dbReference>
<dbReference type="EMBL" id="RZHF01000022">
    <property type="protein sequence ID" value="RUR29923.1"/>
    <property type="molecule type" value="Genomic_DNA"/>
</dbReference>
<keyword evidence="5" id="KW-1185">Reference proteome</keyword>
<dbReference type="InterPro" id="IPR011032">
    <property type="entry name" value="GroES-like_sf"/>
</dbReference>
<dbReference type="Pfam" id="PF08240">
    <property type="entry name" value="ADH_N"/>
    <property type="match status" value="1"/>
</dbReference>
<sequence>MSRVIRFHHTGGPEVLQVDEVDVPAPGANEVQIRVKALGINRAEVMYRTGQYVIEPTFPAMLGYEAAGTVAAVGPGVVSFAVGDVVSVVPAFSFAEYGLYGELVNAPAHAVVKHPETLSFVEAAATWMKFVTAYGALIELGGLQAGETVLIRAASSSVGLAAIQIASMVGATPVALTRTSDKREALLKAGAAAVIATQEQDMVAEVMAITNGEGARMAFDPVGGPEVALVLKALAKHGIFFQYGALDSRDIPVSVMDLLGKHLTLRGYQLFEITEDLEKLERAKYFINKGLASGQLRPVIDRTFGFDEMAEAHRYMESNAQVGKIVVAL</sequence>
<dbReference type="GO" id="GO:0016651">
    <property type="term" value="F:oxidoreductase activity, acting on NAD(P)H"/>
    <property type="evidence" value="ECO:0007669"/>
    <property type="project" value="TreeGrafter"/>
</dbReference>
<dbReference type="CDD" id="cd08268">
    <property type="entry name" value="MDR2"/>
    <property type="match status" value="1"/>
</dbReference>
<dbReference type="InterPro" id="IPR013154">
    <property type="entry name" value="ADH-like_N"/>
</dbReference>
<dbReference type="OrthoDB" id="4190732at2"/>
<evidence type="ECO:0000259" key="3">
    <source>
        <dbReference type="SMART" id="SM00829"/>
    </source>
</evidence>
<dbReference type="InterPro" id="IPR020843">
    <property type="entry name" value="ER"/>
</dbReference>
<dbReference type="GO" id="GO:0070402">
    <property type="term" value="F:NADPH binding"/>
    <property type="evidence" value="ECO:0007669"/>
    <property type="project" value="TreeGrafter"/>
</dbReference>
<evidence type="ECO:0000313" key="4">
    <source>
        <dbReference type="EMBL" id="RUR29923.1"/>
    </source>
</evidence>
<accession>A0A3S0Y4J8</accession>
<dbReference type="PANTHER" id="PTHR48106:SF5">
    <property type="entry name" value="ZINC-CONTAINING ALCOHOL DEHYDROGENASE"/>
    <property type="match status" value="1"/>
</dbReference>
<dbReference type="PANTHER" id="PTHR48106">
    <property type="entry name" value="QUINONE OXIDOREDUCTASE PIG3-RELATED"/>
    <property type="match status" value="1"/>
</dbReference>
<dbReference type="Proteomes" id="UP000287023">
    <property type="component" value="Unassembled WGS sequence"/>
</dbReference>
<gene>
    <name evidence="4" type="ORF">ELY38_14960</name>
</gene>
<protein>
    <submittedName>
        <fullName evidence="4">Alcohol dehydrogenase</fullName>
    </submittedName>
</protein>
<dbReference type="SUPFAM" id="SSF51735">
    <property type="entry name" value="NAD(P)-binding Rossmann-fold domains"/>
    <property type="match status" value="1"/>
</dbReference>
<evidence type="ECO:0000256" key="2">
    <source>
        <dbReference type="ARBA" id="ARBA00023002"/>
    </source>
</evidence>
<dbReference type="Pfam" id="PF00107">
    <property type="entry name" value="ADH_zinc_N"/>
    <property type="match status" value="1"/>
</dbReference>
<name>A0A3S0Y4J8_9GAMM</name>
<dbReference type="AlphaFoldDB" id="A0A3S0Y4J8"/>
<dbReference type="SUPFAM" id="SSF50129">
    <property type="entry name" value="GroES-like"/>
    <property type="match status" value="1"/>
</dbReference>
<dbReference type="RefSeq" id="WP_127063041.1">
    <property type="nucleotide sequence ID" value="NZ_RZHF01000022.1"/>
</dbReference>
<keyword evidence="2" id="KW-0560">Oxidoreductase</keyword>
<dbReference type="Gene3D" id="3.90.180.10">
    <property type="entry name" value="Medium-chain alcohol dehydrogenases, catalytic domain"/>
    <property type="match status" value="1"/>
</dbReference>
<evidence type="ECO:0000256" key="1">
    <source>
        <dbReference type="ARBA" id="ARBA00022857"/>
    </source>
</evidence>